<comment type="caution">
    <text evidence="11">The sequence shown here is derived from an EMBL/GenBank/DDBJ whole genome shotgun (WGS) entry which is preliminary data.</text>
</comment>
<dbReference type="InterPro" id="IPR007387">
    <property type="entry name" value="TRAP_DctQ"/>
</dbReference>
<feature type="domain" description="Tripartite ATP-independent periplasmic transporters DctQ component" evidence="10">
    <location>
        <begin position="44"/>
        <end position="172"/>
    </location>
</feature>
<feature type="transmembrane region" description="Helical" evidence="9">
    <location>
        <begin position="28"/>
        <end position="50"/>
    </location>
</feature>
<dbReference type="GO" id="GO:0005886">
    <property type="term" value="C:plasma membrane"/>
    <property type="evidence" value="ECO:0007669"/>
    <property type="project" value="UniProtKB-SubCell"/>
</dbReference>
<accession>A0A3N1KM79</accession>
<dbReference type="AlphaFoldDB" id="A0A3N1KM79"/>
<dbReference type="Pfam" id="PF04290">
    <property type="entry name" value="DctQ"/>
    <property type="match status" value="1"/>
</dbReference>
<evidence type="ECO:0000256" key="7">
    <source>
        <dbReference type="ARBA" id="ARBA00023136"/>
    </source>
</evidence>
<evidence type="ECO:0000256" key="9">
    <source>
        <dbReference type="RuleBase" id="RU369079"/>
    </source>
</evidence>
<evidence type="ECO:0000259" key="10">
    <source>
        <dbReference type="Pfam" id="PF04290"/>
    </source>
</evidence>
<evidence type="ECO:0000256" key="6">
    <source>
        <dbReference type="ARBA" id="ARBA00022989"/>
    </source>
</evidence>
<evidence type="ECO:0000256" key="3">
    <source>
        <dbReference type="ARBA" id="ARBA00022475"/>
    </source>
</evidence>
<proteinExistence type="inferred from homology"/>
<feature type="transmembrane region" description="Helical" evidence="9">
    <location>
        <begin position="151"/>
        <end position="173"/>
    </location>
</feature>
<evidence type="ECO:0000256" key="1">
    <source>
        <dbReference type="ARBA" id="ARBA00004429"/>
    </source>
</evidence>
<comment type="function">
    <text evidence="9">Part of the tripartite ATP-independent periplasmic (TRAP) transport system.</text>
</comment>
<organism evidence="11 12">
    <name type="scientific">Stella humosa</name>
    <dbReference type="NCBI Taxonomy" id="94"/>
    <lineage>
        <taxon>Bacteria</taxon>
        <taxon>Pseudomonadati</taxon>
        <taxon>Pseudomonadota</taxon>
        <taxon>Alphaproteobacteria</taxon>
        <taxon>Rhodospirillales</taxon>
        <taxon>Stellaceae</taxon>
        <taxon>Stella</taxon>
    </lineage>
</organism>
<dbReference type="InterPro" id="IPR055348">
    <property type="entry name" value="DctQ"/>
</dbReference>
<gene>
    <name evidence="11" type="ORF">EDC65_5292</name>
</gene>
<dbReference type="OrthoDB" id="4964541at2"/>
<dbReference type="GO" id="GO:0015740">
    <property type="term" value="P:C4-dicarboxylate transport"/>
    <property type="evidence" value="ECO:0007669"/>
    <property type="project" value="TreeGrafter"/>
</dbReference>
<dbReference type="EMBL" id="RJKX01000018">
    <property type="protein sequence ID" value="ROP81434.1"/>
    <property type="molecule type" value="Genomic_DNA"/>
</dbReference>
<keyword evidence="3" id="KW-1003">Cell membrane</keyword>
<dbReference type="RefSeq" id="WP_123695300.1">
    <property type="nucleotide sequence ID" value="NZ_AP019700.1"/>
</dbReference>
<keyword evidence="5 9" id="KW-0812">Transmembrane</keyword>
<keyword evidence="4 9" id="KW-0997">Cell inner membrane</keyword>
<evidence type="ECO:0000256" key="8">
    <source>
        <dbReference type="ARBA" id="ARBA00038436"/>
    </source>
</evidence>
<evidence type="ECO:0000256" key="4">
    <source>
        <dbReference type="ARBA" id="ARBA00022519"/>
    </source>
</evidence>
<keyword evidence="6 9" id="KW-1133">Transmembrane helix</keyword>
<comment type="subcellular location">
    <subcellularLocation>
        <location evidence="1 9">Cell inner membrane</location>
        <topology evidence="1 9">Multi-pass membrane protein</topology>
    </subcellularLocation>
</comment>
<comment type="subunit">
    <text evidence="9">The complex comprises the extracytoplasmic solute receptor protein and the two transmembrane proteins.</text>
</comment>
<name>A0A3N1KM79_9PROT</name>
<evidence type="ECO:0000313" key="12">
    <source>
        <dbReference type="Proteomes" id="UP000278222"/>
    </source>
</evidence>
<feature type="transmembrane region" description="Helical" evidence="9">
    <location>
        <begin position="56"/>
        <end position="80"/>
    </location>
</feature>
<protein>
    <recommendedName>
        <fullName evidence="9">TRAP transporter small permease protein</fullName>
    </recommendedName>
</protein>
<evidence type="ECO:0000256" key="5">
    <source>
        <dbReference type="ARBA" id="ARBA00022692"/>
    </source>
</evidence>
<evidence type="ECO:0000256" key="2">
    <source>
        <dbReference type="ARBA" id="ARBA00022448"/>
    </source>
</evidence>
<dbReference type="PANTHER" id="PTHR35011:SF2">
    <property type="entry name" value="2,3-DIKETO-L-GULONATE TRAP TRANSPORTER SMALL PERMEASE PROTEIN YIAM"/>
    <property type="match status" value="1"/>
</dbReference>
<reference evidence="11 12" key="1">
    <citation type="submission" date="2018-11" db="EMBL/GenBank/DDBJ databases">
        <title>Genomic Encyclopedia of Type Strains, Phase IV (KMG-IV): sequencing the most valuable type-strain genomes for metagenomic binning, comparative biology and taxonomic classification.</title>
        <authorList>
            <person name="Goeker M."/>
        </authorList>
    </citation>
    <scope>NUCLEOTIDE SEQUENCE [LARGE SCALE GENOMIC DNA]</scope>
    <source>
        <strain evidence="11 12">DSM 5900</strain>
    </source>
</reference>
<keyword evidence="12" id="KW-1185">Reference proteome</keyword>
<keyword evidence="2 9" id="KW-0813">Transport</keyword>
<dbReference type="PANTHER" id="PTHR35011">
    <property type="entry name" value="2,3-DIKETO-L-GULONATE TRAP TRANSPORTER SMALL PERMEASE PROTEIN YIAM"/>
    <property type="match status" value="1"/>
</dbReference>
<evidence type="ECO:0000313" key="11">
    <source>
        <dbReference type="EMBL" id="ROP81434.1"/>
    </source>
</evidence>
<sequence>MANTLSHPPVAAVPANLALRLAGRALGLLRMAISSVVVVLFVTMTAATLVQVAGRYIFGYAIAWTTEVATFSQIWLVFLASGIAMRYGMHIGVDVLAGMLPPPLQRLLAIVLGAASLLFLWVIFDGSLAIVDMGQFQTSPLLQISMAHVYLAIPIGVAYLALEYLIVIGRLLLGREPFEKHATGEHSP</sequence>
<feature type="transmembrane region" description="Helical" evidence="9">
    <location>
        <begin position="107"/>
        <end position="131"/>
    </location>
</feature>
<dbReference type="GO" id="GO:0022857">
    <property type="term" value="F:transmembrane transporter activity"/>
    <property type="evidence" value="ECO:0007669"/>
    <property type="project" value="UniProtKB-UniRule"/>
</dbReference>
<comment type="similarity">
    <text evidence="8 9">Belongs to the TRAP transporter small permease family.</text>
</comment>
<keyword evidence="7 9" id="KW-0472">Membrane</keyword>
<dbReference type="Proteomes" id="UP000278222">
    <property type="component" value="Unassembled WGS sequence"/>
</dbReference>